<dbReference type="EMBL" id="CP036263">
    <property type="protein sequence ID" value="QDS97649.1"/>
    <property type="molecule type" value="Genomic_DNA"/>
</dbReference>
<dbReference type="KEGG" id="amob:HG15A2_09130"/>
<dbReference type="InterPro" id="IPR013424">
    <property type="entry name" value="Ice-binding_C"/>
</dbReference>
<sequence>MNLLNGRKTNSNNVFETYLINYQKEESIMKLNTLFTFAAAIALTATVAQAGPIVSVVEDVAPGDLARFNISVDADGEEYDTIEVIVNGQLNQNGGTTIFTPNSDDTGFLGAATVVKGGSNVAASDTDILFSGVTGFQAPQLISSVLSPGEVFFQAVLAQGGAGTYEVNFLRSGAFIPAFAASGALGGTDVPEPASLVLFGLGLVGFCGSRRRNG</sequence>
<evidence type="ECO:0000259" key="1">
    <source>
        <dbReference type="Pfam" id="PF07589"/>
    </source>
</evidence>
<gene>
    <name evidence="2" type="ORF">HG15A2_09130</name>
</gene>
<keyword evidence="3" id="KW-1185">Reference proteome</keyword>
<name>A0A517MRY9_9BACT</name>
<protein>
    <submittedName>
        <fullName evidence="2">PEP-CTERM motif protein</fullName>
    </submittedName>
</protein>
<dbReference type="Pfam" id="PF07589">
    <property type="entry name" value="PEP-CTERM"/>
    <property type="match status" value="1"/>
</dbReference>
<evidence type="ECO:0000313" key="2">
    <source>
        <dbReference type="EMBL" id="QDS97649.1"/>
    </source>
</evidence>
<proteinExistence type="predicted"/>
<evidence type="ECO:0000313" key="3">
    <source>
        <dbReference type="Proteomes" id="UP000319852"/>
    </source>
</evidence>
<dbReference type="Proteomes" id="UP000319852">
    <property type="component" value="Chromosome"/>
</dbReference>
<organism evidence="2 3">
    <name type="scientific">Adhaeretor mobilis</name>
    <dbReference type="NCBI Taxonomy" id="1930276"/>
    <lineage>
        <taxon>Bacteria</taxon>
        <taxon>Pseudomonadati</taxon>
        <taxon>Planctomycetota</taxon>
        <taxon>Planctomycetia</taxon>
        <taxon>Pirellulales</taxon>
        <taxon>Lacipirellulaceae</taxon>
        <taxon>Adhaeretor</taxon>
    </lineage>
</organism>
<feature type="domain" description="Ice-binding protein C-terminal" evidence="1">
    <location>
        <begin position="189"/>
        <end position="211"/>
    </location>
</feature>
<dbReference type="NCBIfam" id="TIGR02595">
    <property type="entry name" value="PEP_CTERM"/>
    <property type="match status" value="1"/>
</dbReference>
<dbReference type="AlphaFoldDB" id="A0A517MRY9"/>
<reference evidence="2 3" key="1">
    <citation type="submission" date="2019-02" db="EMBL/GenBank/DDBJ databases">
        <title>Deep-cultivation of Planctomycetes and their phenomic and genomic characterization uncovers novel biology.</title>
        <authorList>
            <person name="Wiegand S."/>
            <person name="Jogler M."/>
            <person name="Boedeker C."/>
            <person name="Pinto D."/>
            <person name="Vollmers J."/>
            <person name="Rivas-Marin E."/>
            <person name="Kohn T."/>
            <person name="Peeters S.H."/>
            <person name="Heuer A."/>
            <person name="Rast P."/>
            <person name="Oberbeckmann S."/>
            <person name="Bunk B."/>
            <person name="Jeske O."/>
            <person name="Meyerdierks A."/>
            <person name="Storesund J.E."/>
            <person name="Kallscheuer N."/>
            <person name="Luecker S."/>
            <person name="Lage O.M."/>
            <person name="Pohl T."/>
            <person name="Merkel B.J."/>
            <person name="Hornburger P."/>
            <person name="Mueller R.-W."/>
            <person name="Bruemmer F."/>
            <person name="Labrenz M."/>
            <person name="Spormann A.M."/>
            <person name="Op den Camp H."/>
            <person name="Overmann J."/>
            <person name="Amann R."/>
            <person name="Jetten M.S.M."/>
            <person name="Mascher T."/>
            <person name="Medema M.H."/>
            <person name="Devos D.P."/>
            <person name="Kaster A.-K."/>
            <person name="Ovreas L."/>
            <person name="Rohde M."/>
            <person name="Galperin M.Y."/>
            <person name="Jogler C."/>
        </authorList>
    </citation>
    <scope>NUCLEOTIDE SEQUENCE [LARGE SCALE GENOMIC DNA]</scope>
    <source>
        <strain evidence="2 3">HG15A2</strain>
    </source>
</reference>
<accession>A0A517MRY9</accession>